<evidence type="ECO:0000313" key="3">
    <source>
        <dbReference type="Proteomes" id="UP001302477"/>
    </source>
</evidence>
<dbReference type="InterPro" id="IPR006674">
    <property type="entry name" value="HD_domain"/>
</dbReference>
<dbReference type="InterPro" id="IPR003607">
    <property type="entry name" value="HD/PDEase_dom"/>
</dbReference>
<dbReference type="Pfam" id="PF01966">
    <property type="entry name" value="HD"/>
    <property type="match status" value="1"/>
</dbReference>
<keyword evidence="3" id="KW-1185">Reference proteome</keyword>
<reference evidence="2 3" key="1">
    <citation type="submission" date="2023-10" db="EMBL/GenBank/DDBJ databases">
        <title>Description of Microbulbifer bruguierae sp. nov., isolated from the sediments of mangrove plant Bruguiera sexangula and comparative genomic analyses of the genus Microbulbifer.</title>
        <authorList>
            <person name="Long M."/>
        </authorList>
    </citation>
    <scope>NUCLEOTIDE SEQUENCE [LARGE SCALE GENOMIC DNA]</scope>
    <source>
        <strain evidence="2 3">SPO729</strain>
    </source>
</reference>
<dbReference type="EMBL" id="CP137555">
    <property type="protein sequence ID" value="WOX04984.1"/>
    <property type="molecule type" value="Genomic_DNA"/>
</dbReference>
<dbReference type="SUPFAM" id="SSF109604">
    <property type="entry name" value="HD-domain/PDEase-like"/>
    <property type="match status" value="1"/>
</dbReference>
<dbReference type="AlphaFoldDB" id="A0AAU0MZX6"/>
<dbReference type="Proteomes" id="UP001302477">
    <property type="component" value="Chromosome"/>
</dbReference>
<dbReference type="PANTHER" id="PTHR40202:SF1">
    <property type="entry name" value="HD DOMAIN-CONTAINING PROTEIN"/>
    <property type="match status" value="1"/>
</dbReference>
<dbReference type="Gene3D" id="1.10.3210.10">
    <property type="entry name" value="Hypothetical protein af1432"/>
    <property type="match status" value="1"/>
</dbReference>
<feature type="domain" description="HD" evidence="1">
    <location>
        <begin position="41"/>
        <end position="116"/>
    </location>
</feature>
<proteinExistence type="predicted"/>
<dbReference type="CDD" id="cd00077">
    <property type="entry name" value="HDc"/>
    <property type="match status" value="1"/>
</dbReference>
<protein>
    <submittedName>
        <fullName evidence="2">HD domain-containing protein</fullName>
    </submittedName>
</protein>
<sequence>MPDIRKAKPENCDAAKDIRYLRYLLEEFGHLPLGERCSQLEHARQCAALAQAEGAARPLVCAAFLHDIGHLQALHLLLPGTDDEGHRDHDRIGAQLLCQLGFSESVFVPVAKHVEAKRFLAACDGDYIQHLSPASKRSLQLQGDTMSSAERSRFLLGTYAQDAIALRLWDEAGKCDSKAIAEMDYWLDLCELELTAGIAAKQLPQNITSTSLESNG</sequence>
<gene>
    <name evidence="2" type="ORF">R5R33_14735</name>
</gene>
<evidence type="ECO:0000313" key="2">
    <source>
        <dbReference type="EMBL" id="WOX04984.1"/>
    </source>
</evidence>
<dbReference type="InterPro" id="IPR052567">
    <property type="entry name" value="OP_Dioxygenase"/>
</dbReference>
<dbReference type="RefSeq" id="WP_318953459.1">
    <property type="nucleotide sequence ID" value="NZ_CP137555.1"/>
</dbReference>
<name>A0AAU0MZX6_9GAMM</name>
<organism evidence="2 3">
    <name type="scientific">Microbulbifer pacificus</name>
    <dbReference type="NCBI Taxonomy" id="407164"/>
    <lineage>
        <taxon>Bacteria</taxon>
        <taxon>Pseudomonadati</taxon>
        <taxon>Pseudomonadota</taxon>
        <taxon>Gammaproteobacteria</taxon>
        <taxon>Cellvibrionales</taxon>
        <taxon>Microbulbiferaceae</taxon>
        <taxon>Microbulbifer</taxon>
    </lineage>
</organism>
<accession>A0AAU0MZX6</accession>
<dbReference type="PANTHER" id="PTHR40202">
    <property type="match status" value="1"/>
</dbReference>
<dbReference type="KEGG" id="mpaf:R5R33_14735"/>
<evidence type="ECO:0000259" key="1">
    <source>
        <dbReference type="Pfam" id="PF01966"/>
    </source>
</evidence>